<dbReference type="RefSeq" id="WP_017619506.1">
    <property type="nucleotide sequence ID" value="NZ_ANBG01000245.1"/>
</dbReference>
<dbReference type="AlphaFoldDB" id="A0A223S056"/>
<protein>
    <submittedName>
        <fullName evidence="2">Phage portal protein</fullName>
    </submittedName>
</protein>
<evidence type="ECO:0000313" key="2">
    <source>
        <dbReference type="EMBL" id="ASU81512.1"/>
    </source>
</evidence>
<organism evidence="2 3">
    <name type="scientific">Nocardiopsis gilva YIM 90087</name>
    <dbReference type="NCBI Taxonomy" id="1235441"/>
    <lineage>
        <taxon>Bacteria</taxon>
        <taxon>Bacillati</taxon>
        <taxon>Actinomycetota</taxon>
        <taxon>Actinomycetes</taxon>
        <taxon>Streptosporangiales</taxon>
        <taxon>Nocardiopsidaceae</taxon>
        <taxon>Nocardiopsis</taxon>
    </lineage>
</organism>
<dbReference type="Pfam" id="PF04860">
    <property type="entry name" value="Phage_portal"/>
    <property type="match status" value="1"/>
</dbReference>
<proteinExistence type="predicted"/>
<keyword evidence="3" id="KW-1185">Reference proteome</keyword>
<dbReference type="KEGG" id="ngv:CDO52_00770"/>
<dbReference type="EMBL" id="CP022753">
    <property type="protein sequence ID" value="ASU81512.1"/>
    <property type="molecule type" value="Genomic_DNA"/>
</dbReference>
<sequence>MAKLWSSLLRRPRERHITTIEDYAAALSSFMYNGHTYGVSGGAGVQQTLNGSPAERIGSNLTAYATQAYAGNGVVFACMAVRMLVFSSIRFQYQQLANGRPGRLFGNAALSLVEEPWPGGTTQDLLLRMIQDADLAGNSYWTRRGDELVRLRPDWVDIVLEPRQDRGGVLGYRKIGYLYHENGPQSGSDPIPLLPDEVAHFAPTPDPLATYRGMSWLTPVLREITTDGQMMLHKAKFFENAATPNLAVSLKETVTLEQFKDFMEVLEANHKGVQNAYETMYLGGGADVKVVGADLKQLDFKAVQGAGETRIAAAAGVPPVVVGLSEGMQGSSLNAGNYGQARRRLADVTIHPLWQNAAGSLAPLLPRRSGARFWYDTRDVPFLREDRKDQAEIQLSEASTISMLTREGYTHESAKAAVIANDWDLLEHTGLFSVQLQEPGANLNDTAATSSENPAGGSGDEE</sequence>
<accession>A0A223S056</accession>
<dbReference type="InterPro" id="IPR006944">
    <property type="entry name" value="Phage/GTA_portal"/>
</dbReference>
<dbReference type="Proteomes" id="UP000215005">
    <property type="component" value="Chromosome"/>
</dbReference>
<name>A0A223S056_9ACTN</name>
<evidence type="ECO:0000256" key="1">
    <source>
        <dbReference type="SAM" id="MobiDB-lite"/>
    </source>
</evidence>
<gene>
    <name evidence="2" type="ORF">CDO52_00770</name>
</gene>
<feature type="region of interest" description="Disordered" evidence="1">
    <location>
        <begin position="442"/>
        <end position="462"/>
    </location>
</feature>
<evidence type="ECO:0000313" key="3">
    <source>
        <dbReference type="Proteomes" id="UP000215005"/>
    </source>
</evidence>
<feature type="compositionally biased region" description="Polar residues" evidence="1">
    <location>
        <begin position="443"/>
        <end position="453"/>
    </location>
</feature>
<reference evidence="2 3" key="1">
    <citation type="submission" date="2017-08" db="EMBL/GenBank/DDBJ databases">
        <title>The complete genome sequence of Nocardiopsis gilva YIM 90087.</title>
        <authorList>
            <person name="Yin M."/>
            <person name="Tang S."/>
        </authorList>
    </citation>
    <scope>NUCLEOTIDE SEQUENCE [LARGE SCALE GENOMIC DNA]</scope>
    <source>
        <strain evidence="2 3">YIM 90087</strain>
    </source>
</reference>